<feature type="non-terminal residue" evidence="1">
    <location>
        <position position="284"/>
    </location>
</feature>
<organism evidence="1 2">
    <name type="scientific">Macrophomina phaseolina</name>
    <dbReference type="NCBI Taxonomy" id="35725"/>
    <lineage>
        <taxon>Eukaryota</taxon>
        <taxon>Fungi</taxon>
        <taxon>Dikarya</taxon>
        <taxon>Ascomycota</taxon>
        <taxon>Pezizomycotina</taxon>
        <taxon>Dothideomycetes</taxon>
        <taxon>Dothideomycetes incertae sedis</taxon>
        <taxon>Botryosphaeriales</taxon>
        <taxon>Botryosphaeriaceae</taxon>
        <taxon>Macrophomina</taxon>
    </lineage>
</organism>
<dbReference type="InterPro" id="IPR050587">
    <property type="entry name" value="GNT1/Glycosyltrans_8"/>
</dbReference>
<accession>A0ABQ8GAC1</accession>
<evidence type="ECO:0000313" key="2">
    <source>
        <dbReference type="Proteomes" id="UP000774617"/>
    </source>
</evidence>
<dbReference type="Gene3D" id="3.90.550.10">
    <property type="entry name" value="Spore Coat Polysaccharide Biosynthesis Protein SpsA, Chain A"/>
    <property type="match status" value="1"/>
</dbReference>
<feature type="non-terminal residue" evidence="1">
    <location>
        <position position="1"/>
    </location>
</feature>
<dbReference type="GO" id="GO:0016740">
    <property type="term" value="F:transferase activity"/>
    <property type="evidence" value="ECO:0007669"/>
    <property type="project" value="UniProtKB-KW"/>
</dbReference>
<name>A0ABQ8GAC1_9PEZI</name>
<sequence length="284" mass="33165">FATYLTSPPNAHPDDADDNYFIATRMLTYQLLHAPETRLRTPIPFVVFVAESVSPQKRQRLEMDGAAVVELEHLGADWVNPTEDRWSDVMTKLRMWQREEFGLIAFIDADMVLTQPIDGLFDDPAVRECKTKKNPNSNVKGPPEPDSYVMAAITQINEGHDFPPVHVPQDLPNPWFFNAGLMVFRPGREIFKYYKWFLDQPGAFDPGLPEQGLLNWVHQELGNMLWTKLDPIWNVQYPSQNDIDHGVRMLHDKWWNTTHPEETGELFKAWRWRMEGFYEAFDRY</sequence>
<dbReference type="EMBL" id="JAGTJR010000013">
    <property type="protein sequence ID" value="KAH7050062.1"/>
    <property type="molecule type" value="Genomic_DNA"/>
</dbReference>
<dbReference type="SUPFAM" id="SSF53448">
    <property type="entry name" value="Nucleotide-diphospho-sugar transferases"/>
    <property type="match status" value="1"/>
</dbReference>
<protein>
    <submittedName>
        <fullName evidence="1">Nucleotide-diphospho-sugar transferase</fullName>
    </submittedName>
</protein>
<keyword evidence="2" id="KW-1185">Reference proteome</keyword>
<evidence type="ECO:0000313" key="1">
    <source>
        <dbReference type="EMBL" id="KAH7050062.1"/>
    </source>
</evidence>
<dbReference type="InterPro" id="IPR029044">
    <property type="entry name" value="Nucleotide-diphossugar_trans"/>
</dbReference>
<dbReference type="Proteomes" id="UP000774617">
    <property type="component" value="Unassembled WGS sequence"/>
</dbReference>
<gene>
    <name evidence="1" type="ORF">B0J12DRAFT_532238</name>
</gene>
<reference evidence="1 2" key="1">
    <citation type="journal article" date="2021" name="Nat. Commun.">
        <title>Genetic determinants of endophytism in the Arabidopsis root mycobiome.</title>
        <authorList>
            <person name="Mesny F."/>
            <person name="Miyauchi S."/>
            <person name="Thiergart T."/>
            <person name="Pickel B."/>
            <person name="Atanasova L."/>
            <person name="Karlsson M."/>
            <person name="Huettel B."/>
            <person name="Barry K.W."/>
            <person name="Haridas S."/>
            <person name="Chen C."/>
            <person name="Bauer D."/>
            <person name="Andreopoulos W."/>
            <person name="Pangilinan J."/>
            <person name="LaButti K."/>
            <person name="Riley R."/>
            <person name="Lipzen A."/>
            <person name="Clum A."/>
            <person name="Drula E."/>
            <person name="Henrissat B."/>
            <person name="Kohler A."/>
            <person name="Grigoriev I.V."/>
            <person name="Martin F.M."/>
            <person name="Hacquard S."/>
        </authorList>
    </citation>
    <scope>NUCLEOTIDE SEQUENCE [LARGE SCALE GENOMIC DNA]</scope>
    <source>
        <strain evidence="1 2">MPI-SDFR-AT-0080</strain>
    </source>
</reference>
<proteinExistence type="predicted"/>
<keyword evidence="1" id="KW-0808">Transferase</keyword>
<dbReference type="PANTHER" id="PTHR11183">
    <property type="entry name" value="GLYCOGENIN SUBFAMILY MEMBER"/>
    <property type="match status" value="1"/>
</dbReference>
<comment type="caution">
    <text evidence="1">The sequence shown here is derived from an EMBL/GenBank/DDBJ whole genome shotgun (WGS) entry which is preliminary data.</text>
</comment>